<name>A0A699UJK5_TANCI</name>
<accession>A0A699UJK5</accession>
<organism evidence="1">
    <name type="scientific">Tanacetum cinerariifolium</name>
    <name type="common">Dalmatian daisy</name>
    <name type="synonym">Chrysanthemum cinerariifolium</name>
    <dbReference type="NCBI Taxonomy" id="118510"/>
    <lineage>
        <taxon>Eukaryota</taxon>
        <taxon>Viridiplantae</taxon>
        <taxon>Streptophyta</taxon>
        <taxon>Embryophyta</taxon>
        <taxon>Tracheophyta</taxon>
        <taxon>Spermatophyta</taxon>
        <taxon>Magnoliopsida</taxon>
        <taxon>eudicotyledons</taxon>
        <taxon>Gunneridae</taxon>
        <taxon>Pentapetalae</taxon>
        <taxon>asterids</taxon>
        <taxon>campanulids</taxon>
        <taxon>Asterales</taxon>
        <taxon>Asteraceae</taxon>
        <taxon>Asteroideae</taxon>
        <taxon>Anthemideae</taxon>
        <taxon>Anthemidinae</taxon>
        <taxon>Tanacetum</taxon>
    </lineage>
</organism>
<evidence type="ECO:0000313" key="1">
    <source>
        <dbReference type="EMBL" id="GFD21689.1"/>
    </source>
</evidence>
<reference evidence="1" key="1">
    <citation type="journal article" date="2019" name="Sci. Rep.">
        <title>Draft genome of Tanacetum cinerariifolium, the natural source of mosquito coil.</title>
        <authorList>
            <person name="Yamashiro T."/>
            <person name="Shiraishi A."/>
            <person name="Satake H."/>
            <person name="Nakayama K."/>
        </authorList>
    </citation>
    <scope>NUCLEOTIDE SEQUENCE</scope>
</reference>
<dbReference type="Pfam" id="PF13668">
    <property type="entry name" value="Ferritin_2"/>
    <property type="match status" value="1"/>
</dbReference>
<feature type="non-terminal residue" evidence="1">
    <location>
        <position position="145"/>
    </location>
</feature>
<evidence type="ECO:0008006" key="2">
    <source>
        <dbReference type="Google" id="ProtNLM"/>
    </source>
</evidence>
<gene>
    <name evidence="1" type="ORF">Tci_893658</name>
</gene>
<comment type="caution">
    <text evidence="1">The sequence shown here is derived from an EMBL/GenBank/DDBJ whole genome shotgun (WGS) entry which is preliminary data.</text>
</comment>
<protein>
    <recommendedName>
        <fullName evidence="2">Ferritin-like domain-containing protein</fullName>
    </recommendedName>
</protein>
<sequence length="145" mass="15305">MENTFVGNDIATLTSAGTSSVATNNAPAGSSLERALSPTEIENLDPELSARIDSRRSVFKHMGGLGQKLGAAALPLAVGAIFNKAYAQTPAGLQVSEILNFALKLEYLESFFYQQRTGLTSLGATNSAALTQIATDEANHVTFLR</sequence>
<dbReference type="EMBL" id="BKCJ011331593">
    <property type="protein sequence ID" value="GFD21689.1"/>
    <property type="molecule type" value="Genomic_DNA"/>
</dbReference>
<proteinExistence type="predicted"/>
<dbReference type="AlphaFoldDB" id="A0A699UJK5"/>